<sequence>MRIRKRQGWFFSPLPSPYALSELIAPPPPSHILQELIVLPTPQQFEPYTYNVNQAQGISDELKAQK</sequence>
<gene>
    <name evidence="1" type="ORF">JZ751_020909</name>
</gene>
<dbReference type="Proteomes" id="UP000824540">
    <property type="component" value="Unassembled WGS sequence"/>
</dbReference>
<accession>A0A8T2PJ04</accession>
<organism evidence="1 2">
    <name type="scientific">Albula glossodonta</name>
    <name type="common">roundjaw bonefish</name>
    <dbReference type="NCBI Taxonomy" id="121402"/>
    <lineage>
        <taxon>Eukaryota</taxon>
        <taxon>Metazoa</taxon>
        <taxon>Chordata</taxon>
        <taxon>Craniata</taxon>
        <taxon>Vertebrata</taxon>
        <taxon>Euteleostomi</taxon>
        <taxon>Actinopterygii</taxon>
        <taxon>Neopterygii</taxon>
        <taxon>Teleostei</taxon>
        <taxon>Albuliformes</taxon>
        <taxon>Albulidae</taxon>
        <taxon>Albula</taxon>
    </lineage>
</organism>
<dbReference type="EMBL" id="JAFBMS010000005">
    <property type="protein sequence ID" value="KAG9352495.1"/>
    <property type="molecule type" value="Genomic_DNA"/>
</dbReference>
<keyword evidence="2" id="KW-1185">Reference proteome</keyword>
<name>A0A8T2PJ04_9TELE</name>
<proteinExistence type="predicted"/>
<comment type="caution">
    <text evidence="1">The sequence shown here is derived from an EMBL/GenBank/DDBJ whole genome shotgun (WGS) entry which is preliminary data.</text>
</comment>
<dbReference type="AlphaFoldDB" id="A0A8T2PJ04"/>
<protein>
    <submittedName>
        <fullName evidence="1">Uncharacterized protein</fullName>
    </submittedName>
</protein>
<evidence type="ECO:0000313" key="1">
    <source>
        <dbReference type="EMBL" id="KAG9352495.1"/>
    </source>
</evidence>
<evidence type="ECO:0000313" key="2">
    <source>
        <dbReference type="Proteomes" id="UP000824540"/>
    </source>
</evidence>
<reference evidence="1" key="1">
    <citation type="thesis" date="2021" institute="BYU ScholarsArchive" country="Provo, UT, USA">
        <title>Applications of and Algorithms for Genome Assembly and Genomic Analyses with an Emphasis on Marine Teleosts.</title>
        <authorList>
            <person name="Pickett B.D."/>
        </authorList>
    </citation>
    <scope>NUCLEOTIDE SEQUENCE</scope>
    <source>
        <strain evidence="1">HI-2016</strain>
    </source>
</reference>